<dbReference type="EMBL" id="GBRH01232097">
    <property type="protein sequence ID" value="JAD65798.1"/>
    <property type="molecule type" value="Transcribed_RNA"/>
</dbReference>
<reference evidence="1" key="1">
    <citation type="submission" date="2014-09" db="EMBL/GenBank/DDBJ databases">
        <authorList>
            <person name="Magalhaes I.L.F."/>
            <person name="Oliveira U."/>
            <person name="Santos F.R."/>
            <person name="Vidigal T.H.D.A."/>
            <person name="Brescovit A.D."/>
            <person name="Santos A.J."/>
        </authorList>
    </citation>
    <scope>NUCLEOTIDE SEQUENCE</scope>
    <source>
        <tissue evidence="1">Shoot tissue taken approximately 20 cm above the soil surface</tissue>
    </source>
</reference>
<proteinExistence type="predicted"/>
<reference evidence="1" key="2">
    <citation type="journal article" date="2015" name="Data Brief">
        <title>Shoot transcriptome of the giant reed, Arundo donax.</title>
        <authorList>
            <person name="Barrero R.A."/>
            <person name="Guerrero F.D."/>
            <person name="Moolhuijzen P."/>
            <person name="Goolsby J.A."/>
            <person name="Tidwell J."/>
            <person name="Bellgard S.E."/>
            <person name="Bellgard M.I."/>
        </authorList>
    </citation>
    <scope>NUCLEOTIDE SEQUENCE</scope>
    <source>
        <tissue evidence="1">Shoot tissue taken approximately 20 cm above the soil surface</tissue>
    </source>
</reference>
<protein>
    <submittedName>
        <fullName evidence="1">Uncharacterized protein</fullName>
    </submittedName>
</protein>
<evidence type="ECO:0000313" key="1">
    <source>
        <dbReference type="EMBL" id="JAD65798.1"/>
    </source>
</evidence>
<organism evidence="1">
    <name type="scientific">Arundo donax</name>
    <name type="common">Giant reed</name>
    <name type="synonym">Donax arundinaceus</name>
    <dbReference type="NCBI Taxonomy" id="35708"/>
    <lineage>
        <taxon>Eukaryota</taxon>
        <taxon>Viridiplantae</taxon>
        <taxon>Streptophyta</taxon>
        <taxon>Embryophyta</taxon>
        <taxon>Tracheophyta</taxon>
        <taxon>Spermatophyta</taxon>
        <taxon>Magnoliopsida</taxon>
        <taxon>Liliopsida</taxon>
        <taxon>Poales</taxon>
        <taxon>Poaceae</taxon>
        <taxon>PACMAD clade</taxon>
        <taxon>Arundinoideae</taxon>
        <taxon>Arundineae</taxon>
        <taxon>Arundo</taxon>
    </lineage>
</organism>
<sequence length="37" mass="4189">MSSNFVFPSMKLDDPLISHCENQCPDYAKLGSMLIQQ</sequence>
<name>A0A0A9BUB4_ARUDO</name>
<accession>A0A0A9BUB4</accession>
<dbReference type="AlphaFoldDB" id="A0A0A9BUB4"/>